<dbReference type="AlphaFoldDB" id="A0AAV0B2S4"/>
<dbReference type="Proteomes" id="UP001153365">
    <property type="component" value="Unassembled WGS sequence"/>
</dbReference>
<organism evidence="1 2">
    <name type="scientific">Phakopsora pachyrhizi</name>
    <name type="common">Asian soybean rust disease fungus</name>
    <dbReference type="NCBI Taxonomy" id="170000"/>
    <lineage>
        <taxon>Eukaryota</taxon>
        <taxon>Fungi</taxon>
        <taxon>Dikarya</taxon>
        <taxon>Basidiomycota</taxon>
        <taxon>Pucciniomycotina</taxon>
        <taxon>Pucciniomycetes</taxon>
        <taxon>Pucciniales</taxon>
        <taxon>Phakopsoraceae</taxon>
        <taxon>Phakopsora</taxon>
    </lineage>
</organism>
<reference evidence="1" key="1">
    <citation type="submission" date="2022-06" db="EMBL/GenBank/DDBJ databases">
        <authorList>
            <consortium name="SYNGENTA / RWTH Aachen University"/>
        </authorList>
    </citation>
    <scope>NUCLEOTIDE SEQUENCE</scope>
</reference>
<proteinExistence type="predicted"/>
<sequence length="77" mass="8359">MRTGLGYNLALFTQSGWKAETELNWLAGKAEAGLKLGREGQGWPAIDLLIAGAGRQGRAERIRDKPGRTKAKQLPIV</sequence>
<evidence type="ECO:0000313" key="2">
    <source>
        <dbReference type="Proteomes" id="UP001153365"/>
    </source>
</evidence>
<comment type="caution">
    <text evidence="1">The sequence shown here is derived from an EMBL/GenBank/DDBJ whole genome shotgun (WGS) entry which is preliminary data.</text>
</comment>
<gene>
    <name evidence="1" type="ORF">PPACK8108_LOCUS11824</name>
</gene>
<keyword evidence="2" id="KW-1185">Reference proteome</keyword>
<accession>A0AAV0B2S4</accession>
<dbReference type="EMBL" id="CALTRL010002772">
    <property type="protein sequence ID" value="CAH7676661.1"/>
    <property type="molecule type" value="Genomic_DNA"/>
</dbReference>
<protein>
    <submittedName>
        <fullName evidence="1">Uncharacterized protein</fullName>
    </submittedName>
</protein>
<evidence type="ECO:0000313" key="1">
    <source>
        <dbReference type="EMBL" id="CAH7676661.1"/>
    </source>
</evidence>
<name>A0AAV0B2S4_PHAPC</name>